<feature type="transmembrane region" description="Helical" evidence="10">
    <location>
        <begin position="422"/>
        <end position="441"/>
    </location>
</feature>
<evidence type="ECO:0000256" key="2">
    <source>
        <dbReference type="ARBA" id="ARBA00010323"/>
    </source>
</evidence>
<dbReference type="GO" id="GO:0005886">
    <property type="term" value="C:plasma membrane"/>
    <property type="evidence" value="ECO:0007669"/>
    <property type="project" value="UniProtKB-SubCell"/>
</dbReference>
<reference evidence="11" key="1">
    <citation type="submission" date="2023-07" db="EMBL/GenBank/DDBJ databases">
        <title>Genomic Encyclopedia of Type Strains, Phase IV (KMG-IV): sequencing the most valuable type-strain genomes for metagenomic binning, comparative biology and taxonomic classification.</title>
        <authorList>
            <person name="Goeker M."/>
        </authorList>
    </citation>
    <scope>NUCLEOTIDE SEQUENCE</scope>
    <source>
        <strain evidence="11">DSM 26174</strain>
    </source>
</reference>
<evidence type="ECO:0000256" key="5">
    <source>
        <dbReference type="ARBA" id="ARBA00022692"/>
    </source>
</evidence>
<evidence type="ECO:0000256" key="6">
    <source>
        <dbReference type="ARBA" id="ARBA00022989"/>
    </source>
</evidence>
<proteinExistence type="inferred from homology"/>
<evidence type="ECO:0000313" key="12">
    <source>
        <dbReference type="Proteomes" id="UP001185092"/>
    </source>
</evidence>
<dbReference type="PANTHER" id="PTHR13285">
    <property type="entry name" value="ACYLTRANSFERASE"/>
    <property type="match status" value="1"/>
</dbReference>
<feature type="transmembrane region" description="Helical" evidence="10">
    <location>
        <begin position="50"/>
        <end position="76"/>
    </location>
</feature>
<dbReference type="GO" id="GO:0042121">
    <property type="term" value="P:alginic acid biosynthetic process"/>
    <property type="evidence" value="ECO:0007669"/>
    <property type="project" value="InterPro"/>
</dbReference>
<feature type="transmembrane region" description="Helical" evidence="10">
    <location>
        <begin position="96"/>
        <end position="114"/>
    </location>
</feature>
<keyword evidence="8 9" id="KW-0012">Acyltransferase</keyword>
<comment type="similarity">
    <text evidence="2 9">Belongs to the membrane-bound acyltransferase family.</text>
</comment>
<keyword evidence="12" id="KW-1185">Reference proteome</keyword>
<dbReference type="GO" id="GO:0016746">
    <property type="term" value="F:acyltransferase activity"/>
    <property type="evidence" value="ECO:0007669"/>
    <property type="project" value="UniProtKB-KW"/>
</dbReference>
<comment type="caution">
    <text evidence="11">The sequence shown here is derived from an EMBL/GenBank/DDBJ whole genome shotgun (WGS) entry which is preliminary data.</text>
</comment>
<feature type="transmembrane region" description="Helical" evidence="10">
    <location>
        <begin position="135"/>
        <end position="153"/>
    </location>
</feature>
<evidence type="ECO:0000256" key="1">
    <source>
        <dbReference type="ARBA" id="ARBA00004651"/>
    </source>
</evidence>
<dbReference type="InterPro" id="IPR028362">
    <property type="entry name" value="AlgI"/>
</dbReference>
<evidence type="ECO:0000256" key="9">
    <source>
        <dbReference type="PIRNR" id="PIRNR016636"/>
    </source>
</evidence>
<dbReference type="RefSeq" id="WP_309938848.1">
    <property type="nucleotide sequence ID" value="NZ_AP025305.1"/>
</dbReference>
<evidence type="ECO:0000256" key="10">
    <source>
        <dbReference type="SAM" id="Phobius"/>
    </source>
</evidence>
<evidence type="ECO:0000256" key="7">
    <source>
        <dbReference type="ARBA" id="ARBA00023136"/>
    </source>
</evidence>
<feature type="transmembrane region" description="Helical" evidence="10">
    <location>
        <begin position="462"/>
        <end position="486"/>
    </location>
</feature>
<gene>
    <name evidence="11" type="ORF">HNQ88_002293</name>
</gene>
<keyword evidence="7 9" id="KW-0472">Membrane</keyword>
<protein>
    <submittedName>
        <fullName evidence="11">D-alanyl-lipoteichoic acid acyltransferase DltB (MBOAT superfamily)</fullName>
    </submittedName>
</protein>
<evidence type="ECO:0000256" key="4">
    <source>
        <dbReference type="ARBA" id="ARBA00022679"/>
    </source>
</evidence>
<feature type="transmembrane region" description="Helical" evidence="10">
    <location>
        <begin position="323"/>
        <end position="340"/>
    </location>
</feature>
<evidence type="ECO:0000313" key="11">
    <source>
        <dbReference type="EMBL" id="MDR6239256.1"/>
    </source>
</evidence>
<organism evidence="11 12">
    <name type="scientific">Aureibacter tunicatorum</name>
    <dbReference type="NCBI Taxonomy" id="866807"/>
    <lineage>
        <taxon>Bacteria</taxon>
        <taxon>Pseudomonadati</taxon>
        <taxon>Bacteroidota</taxon>
        <taxon>Cytophagia</taxon>
        <taxon>Cytophagales</taxon>
        <taxon>Persicobacteraceae</taxon>
        <taxon>Aureibacter</taxon>
    </lineage>
</organism>
<keyword evidence="3 9" id="KW-1003">Cell membrane</keyword>
<accession>A0AAE3XK42</accession>
<name>A0AAE3XK42_9BACT</name>
<evidence type="ECO:0000256" key="8">
    <source>
        <dbReference type="ARBA" id="ARBA00023315"/>
    </source>
</evidence>
<keyword evidence="5 10" id="KW-0812">Transmembrane</keyword>
<keyword evidence="4 9" id="KW-0808">Transferase</keyword>
<dbReference type="Proteomes" id="UP001185092">
    <property type="component" value="Unassembled WGS sequence"/>
</dbReference>
<feature type="transmembrane region" description="Helical" evidence="10">
    <location>
        <begin position="165"/>
        <end position="185"/>
    </location>
</feature>
<sequence length="488" mass="56511">MQIDWEKVLGAFEYSARSPLIFNSGLFLVLFLVFYGVYINIRNLRSLRTVYVILFSLFFYYKSSGLYFVLLIFSSIVDFYLGQYIYETEDKGKRKLALILSMCVNLGLLGYFKYTNFFLGIGNDLFGAGIERMDIFLPIGISFYTFQTMSYSIDLYRRSMKPAESFLDFMFFVSFFPQLVAGPIVRASDFIPQIRKNPALNSSELNKAFVLIIGGLIKKAVISDYISVNFVDRVFDNPMLYSGLENLMAVYGYAIQIYCDFSGYSDMAIGLALLMGFNLPVNFNKPYLSTSITDFWRRWHISLSSWLRDYLYIPLGGNRHGKVRTYVNLFLTMLLGGLWHGASWNFILWGAMHGTVLGMERFFKSRIPLPDNLWVKMLRRFYAFHVVAFCWIFFRASDFNLAKDIISQIFSSIDFSLLPQIIPAYSKALGLVLFGFIIHWMPKKWEEILALQFQSLKTPLKALLIAICCWIVWQVSGADVQPFIYFQF</sequence>
<dbReference type="InterPro" id="IPR051085">
    <property type="entry name" value="MB_O-acyltransferase"/>
</dbReference>
<dbReference type="InterPro" id="IPR004299">
    <property type="entry name" value="MBOAT_fam"/>
</dbReference>
<dbReference type="EMBL" id="JAVDQD010000002">
    <property type="protein sequence ID" value="MDR6239256.1"/>
    <property type="molecule type" value="Genomic_DNA"/>
</dbReference>
<dbReference type="AlphaFoldDB" id="A0AAE3XK42"/>
<comment type="subcellular location">
    <subcellularLocation>
        <location evidence="1">Cell membrane</location>
        <topology evidence="1">Multi-pass membrane protein</topology>
    </subcellularLocation>
</comment>
<dbReference type="PIRSF" id="PIRSF016636">
    <property type="entry name" value="AlgI_DltB"/>
    <property type="match status" value="1"/>
</dbReference>
<dbReference type="PANTHER" id="PTHR13285:SF23">
    <property type="entry name" value="TEICHOIC ACID D-ALANYLTRANSFERASE"/>
    <property type="match status" value="1"/>
</dbReference>
<dbReference type="Pfam" id="PF03062">
    <property type="entry name" value="MBOAT"/>
    <property type="match status" value="1"/>
</dbReference>
<dbReference type="PIRSF" id="PIRSF500217">
    <property type="entry name" value="AlgI"/>
    <property type="match status" value="1"/>
</dbReference>
<keyword evidence="6 10" id="KW-1133">Transmembrane helix</keyword>
<dbReference type="InterPro" id="IPR024194">
    <property type="entry name" value="Ac/AlaTfrase_AlgI/DltB"/>
</dbReference>
<feature type="transmembrane region" description="Helical" evidence="10">
    <location>
        <begin position="20"/>
        <end position="38"/>
    </location>
</feature>
<evidence type="ECO:0000256" key="3">
    <source>
        <dbReference type="ARBA" id="ARBA00022475"/>
    </source>
</evidence>